<accession>A0A6B0UM34</accession>
<evidence type="ECO:0000313" key="2">
    <source>
        <dbReference type="EMBL" id="MXU90850.1"/>
    </source>
</evidence>
<evidence type="ECO:0000256" key="1">
    <source>
        <dbReference type="SAM" id="SignalP"/>
    </source>
</evidence>
<organism evidence="2">
    <name type="scientific">Ixodes ricinus</name>
    <name type="common">Common tick</name>
    <name type="synonym">Acarus ricinus</name>
    <dbReference type="NCBI Taxonomy" id="34613"/>
    <lineage>
        <taxon>Eukaryota</taxon>
        <taxon>Metazoa</taxon>
        <taxon>Ecdysozoa</taxon>
        <taxon>Arthropoda</taxon>
        <taxon>Chelicerata</taxon>
        <taxon>Arachnida</taxon>
        <taxon>Acari</taxon>
        <taxon>Parasitiformes</taxon>
        <taxon>Ixodida</taxon>
        <taxon>Ixodoidea</taxon>
        <taxon>Ixodidae</taxon>
        <taxon>Ixodinae</taxon>
        <taxon>Ixodes</taxon>
    </lineage>
</organism>
<sequence>MAATVEGTSWLCPWWWWWWWWSATVRVKLCSSPVCRNTRVSVWHSSVPGSRDPWHRGCRWLLSSSGVGGEGGHLPAAILEPPFFTITTRSWFLSGWSGASPSPACKWWSWSFKSTISM</sequence>
<reference evidence="2" key="1">
    <citation type="submission" date="2019-12" db="EMBL/GenBank/DDBJ databases">
        <title>An insight into the sialome of adult female Ixodes ricinus ticks feeding for 6 days.</title>
        <authorList>
            <person name="Perner J."/>
            <person name="Ribeiro J.M.C."/>
        </authorList>
    </citation>
    <scope>NUCLEOTIDE SEQUENCE</scope>
    <source>
        <strain evidence="2">Semi-engorged</strain>
        <tissue evidence="2">Salivary glands</tissue>
    </source>
</reference>
<protein>
    <submittedName>
        <fullName evidence="2">Putative secreted protein</fullName>
    </submittedName>
</protein>
<name>A0A6B0UM34_IXORI</name>
<feature type="chain" id="PRO_5025654570" evidence="1">
    <location>
        <begin position="31"/>
        <end position="118"/>
    </location>
</feature>
<dbReference type="EMBL" id="GIFC01008767">
    <property type="protein sequence ID" value="MXU90850.1"/>
    <property type="molecule type" value="Transcribed_RNA"/>
</dbReference>
<keyword evidence="1" id="KW-0732">Signal</keyword>
<dbReference type="AlphaFoldDB" id="A0A6B0UM34"/>
<feature type="signal peptide" evidence="1">
    <location>
        <begin position="1"/>
        <end position="30"/>
    </location>
</feature>
<proteinExistence type="predicted"/>